<keyword evidence="1" id="KW-0812">Transmembrane</keyword>
<accession>A0A140LDR7</accession>
<organism evidence="2 3">
    <name type="scientific">Fervidicola ferrireducens</name>
    <dbReference type="NCBI Taxonomy" id="520764"/>
    <lineage>
        <taxon>Bacteria</taxon>
        <taxon>Bacillati</taxon>
        <taxon>Bacillota</taxon>
        <taxon>Clostridia</taxon>
        <taxon>Thermosediminibacterales</taxon>
        <taxon>Thermosediminibacteraceae</taxon>
        <taxon>Fervidicola</taxon>
    </lineage>
</organism>
<dbReference type="STRING" id="520764.AN618_00300"/>
<reference evidence="2 3" key="1">
    <citation type="submission" date="2015-12" db="EMBL/GenBank/DDBJ databases">
        <title>Draft genome sequnece of Fervidicola ferrireducens strain Y170.</title>
        <authorList>
            <person name="Patel B.K."/>
        </authorList>
    </citation>
    <scope>NUCLEOTIDE SEQUENCE [LARGE SCALE GENOMIC DNA]</scope>
    <source>
        <strain evidence="2 3">Y170</strain>
    </source>
</reference>
<keyword evidence="3" id="KW-1185">Reference proteome</keyword>
<dbReference type="InParanoid" id="A0A140LDR7"/>
<dbReference type="RefSeq" id="WP_066350563.1">
    <property type="nucleotide sequence ID" value="NZ_LOED01000001.1"/>
</dbReference>
<dbReference type="OrthoDB" id="162726at2"/>
<dbReference type="Proteomes" id="UP000070427">
    <property type="component" value="Unassembled WGS sequence"/>
</dbReference>
<feature type="transmembrane region" description="Helical" evidence="1">
    <location>
        <begin position="158"/>
        <end position="176"/>
    </location>
</feature>
<dbReference type="EMBL" id="LOED01000001">
    <property type="protein sequence ID" value="KXG78692.1"/>
    <property type="molecule type" value="Genomic_DNA"/>
</dbReference>
<keyword evidence="1" id="KW-0472">Membrane</keyword>
<feature type="transmembrane region" description="Helical" evidence="1">
    <location>
        <begin position="33"/>
        <end position="53"/>
    </location>
</feature>
<gene>
    <name evidence="2" type="ORF">AN618_00300</name>
</gene>
<name>A0A140LDR7_9FIRM</name>
<dbReference type="AlphaFoldDB" id="A0A140LDR7"/>
<keyword evidence="1" id="KW-1133">Transmembrane helix</keyword>
<dbReference type="Pfam" id="PF19928">
    <property type="entry name" value="DUF6391"/>
    <property type="match status" value="1"/>
</dbReference>
<comment type="caution">
    <text evidence="2">The sequence shown here is derived from an EMBL/GenBank/DDBJ whole genome shotgun (WGS) entry which is preliminary data.</text>
</comment>
<evidence type="ECO:0000313" key="3">
    <source>
        <dbReference type="Proteomes" id="UP000070427"/>
    </source>
</evidence>
<protein>
    <submittedName>
        <fullName evidence="2">Uncharacterized protein</fullName>
    </submittedName>
</protein>
<feature type="transmembrane region" description="Helical" evidence="1">
    <location>
        <begin position="133"/>
        <end position="152"/>
    </location>
</feature>
<proteinExistence type="predicted"/>
<sequence>MPFLIFLFLLLLFFPYLFLPILAFFLIGFIFLLPYVFVFQSLFNIVTIPWQLLKIATDKRVRKNHSLEHATINVLEERYGRTLRIGGLAYSDGFSISGPDLPPAYEVLDAAREALFRMKNGESRLAIHPRCGTSMAGANFLFSVVFILVLVFYDHLSIINILLAFLVSNMLAIPFGRVLQKFFTTYPDVRDLMIVDIYGRGFIFGFPFENFFNPNRTYYIRTEFESGRFRLLL</sequence>
<evidence type="ECO:0000256" key="1">
    <source>
        <dbReference type="SAM" id="Phobius"/>
    </source>
</evidence>
<evidence type="ECO:0000313" key="2">
    <source>
        <dbReference type="EMBL" id="KXG78692.1"/>
    </source>
</evidence>